<evidence type="ECO:0000256" key="11">
    <source>
        <dbReference type="ARBA" id="ARBA00022990"/>
    </source>
</evidence>
<evidence type="ECO:0000256" key="2">
    <source>
        <dbReference type="ARBA" id="ARBA00004443"/>
    </source>
</evidence>
<keyword evidence="9" id="KW-0999">Mitochondrion inner membrane</keyword>
<dbReference type="InParanoid" id="A0A3N4KJS7"/>
<evidence type="ECO:0000256" key="6">
    <source>
        <dbReference type="ARBA" id="ARBA00022448"/>
    </source>
</evidence>
<name>A0A3N4KJS7_9PEZI</name>
<evidence type="ECO:0000256" key="7">
    <source>
        <dbReference type="ARBA" id="ARBA00022553"/>
    </source>
</evidence>
<dbReference type="InterPro" id="IPR008011">
    <property type="entry name" value="Complex1_LYR_dom"/>
</dbReference>
<evidence type="ECO:0000256" key="3">
    <source>
        <dbReference type="ARBA" id="ARBA00009508"/>
    </source>
</evidence>
<evidence type="ECO:0000256" key="10">
    <source>
        <dbReference type="ARBA" id="ARBA00022982"/>
    </source>
</evidence>
<evidence type="ECO:0000256" key="9">
    <source>
        <dbReference type="ARBA" id="ARBA00022792"/>
    </source>
</evidence>
<comment type="function">
    <text evidence="1">Accessory subunit of the mitochondrial membrane respiratory chain NADH dehydrogenase (Complex I), that is believed to be not involved in catalysis. Complex I functions in the transfer of electrons from NADH to the respiratory chain. The immediate electron acceptor for the enzyme is believed to be ubiquinone.</text>
</comment>
<protein>
    <recommendedName>
        <fullName evidence="5">NADH dehydrogenase [ubiquinone] 1 beta subcomplex subunit 9</fullName>
    </recommendedName>
    <alternativeName>
        <fullName evidence="14">Complex I-B22</fullName>
    </alternativeName>
    <alternativeName>
        <fullName evidence="15">NADH-ubiquinone oxidoreductase B22 subunit</fullName>
    </alternativeName>
</protein>
<dbReference type="PANTHER" id="PTHR12868">
    <property type="entry name" value="NADH-UBIQUINONE OXIDOREDUCTASE B22 SUBUNIT"/>
    <property type="match status" value="1"/>
</dbReference>
<dbReference type="Pfam" id="PF05347">
    <property type="entry name" value="Complex1_LYR"/>
    <property type="match status" value="1"/>
</dbReference>
<dbReference type="GO" id="GO:0006120">
    <property type="term" value="P:mitochondrial electron transport, NADH to ubiquinone"/>
    <property type="evidence" value="ECO:0007669"/>
    <property type="project" value="InterPro"/>
</dbReference>
<evidence type="ECO:0000313" key="18">
    <source>
        <dbReference type="Proteomes" id="UP000277580"/>
    </source>
</evidence>
<keyword evidence="11" id="KW-0007">Acetylation</keyword>
<dbReference type="AlphaFoldDB" id="A0A3N4KJS7"/>
<evidence type="ECO:0000256" key="5">
    <source>
        <dbReference type="ARBA" id="ARBA00018684"/>
    </source>
</evidence>
<evidence type="ECO:0000256" key="1">
    <source>
        <dbReference type="ARBA" id="ARBA00002920"/>
    </source>
</evidence>
<comment type="subunit">
    <text evidence="4">Mammalian complex I is composed of 45 different subunits.</text>
</comment>
<feature type="domain" description="Complex 1 LYR protein" evidence="16">
    <location>
        <begin position="7"/>
        <end position="63"/>
    </location>
</feature>
<dbReference type="CDD" id="cd20263">
    <property type="entry name" value="Complex1_LYR_NDUFB9_LYRM3"/>
    <property type="match status" value="1"/>
</dbReference>
<comment type="subcellular location">
    <subcellularLocation>
        <location evidence="2">Mitochondrion inner membrane</location>
        <topology evidence="2">Peripheral membrane protein</topology>
        <orientation evidence="2">Matrix side</orientation>
    </subcellularLocation>
</comment>
<dbReference type="EMBL" id="ML119161">
    <property type="protein sequence ID" value="RPB08571.1"/>
    <property type="molecule type" value="Genomic_DNA"/>
</dbReference>
<dbReference type="PANTHER" id="PTHR12868:SF0">
    <property type="entry name" value="NADH DEHYDROGENASE [UBIQUINONE] 1 BETA SUBCOMPLEX SUBUNIT 9"/>
    <property type="match status" value="1"/>
</dbReference>
<evidence type="ECO:0000313" key="17">
    <source>
        <dbReference type="EMBL" id="RPB08571.1"/>
    </source>
</evidence>
<evidence type="ECO:0000256" key="14">
    <source>
        <dbReference type="ARBA" id="ARBA00030192"/>
    </source>
</evidence>
<proteinExistence type="inferred from homology"/>
<reference evidence="17 18" key="1">
    <citation type="journal article" date="2018" name="Nat. Ecol. Evol.">
        <title>Pezizomycetes genomes reveal the molecular basis of ectomycorrhizal truffle lifestyle.</title>
        <authorList>
            <person name="Murat C."/>
            <person name="Payen T."/>
            <person name="Noel B."/>
            <person name="Kuo A."/>
            <person name="Morin E."/>
            <person name="Chen J."/>
            <person name="Kohler A."/>
            <person name="Krizsan K."/>
            <person name="Balestrini R."/>
            <person name="Da Silva C."/>
            <person name="Montanini B."/>
            <person name="Hainaut M."/>
            <person name="Levati E."/>
            <person name="Barry K.W."/>
            <person name="Belfiori B."/>
            <person name="Cichocki N."/>
            <person name="Clum A."/>
            <person name="Dockter R.B."/>
            <person name="Fauchery L."/>
            <person name="Guy J."/>
            <person name="Iotti M."/>
            <person name="Le Tacon F."/>
            <person name="Lindquist E.A."/>
            <person name="Lipzen A."/>
            <person name="Malagnac F."/>
            <person name="Mello A."/>
            <person name="Molinier V."/>
            <person name="Miyauchi S."/>
            <person name="Poulain J."/>
            <person name="Riccioni C."/>
            <person name="Rubini A."/>
            <person name="Sitrit Y."/>
            <person name="Splivallo R."/>
            <person name="Traeger S."/>
            <person name="Wang M."/>
            <person name="Zifcakova L."/>
            <person name="Wipf D."/>
            <person name="Zambonelli A."/>
            <person name="Paolocci F."/>
            <person name="Nowrousian M."/>
            <person name="Ottonello S."/>
            <person name="Baldrian P."/>
            <person name="Spatafora J.W."/>
            <person name="Henrissat B."/>
            <person name="Nagy L.G."/>
            <person name="Aury J.M."/>
            <person name="Wincker P."/>
            <person name="Grigoriev I.V."/>
            <person name="Bonfante P."/>
            <person name="Martin F.M."/>
        </authorList>
    </citation>
    <scope>NUCLEOTIDE SEQUENCE [LARGE SCALE GENOMIC DNA]</scope>
    <source>
        <strain evidence="17 18">CCBAS932</strain>
    </source>
</reference>
<accession>A0A3N4KJS7</accession>
<keyword evidence="18" id="KW-1185">Reference proteome</keyword>
<organism evidence="17 18">
    <name type="scientific">Morchella conica CCBAS932</name>
    <dbReference type="NCBI Taxonomy" id="1392247"/>
    <lineage>
        <taxon>Eukaryota</taxon>
        <taxon>Fungi</taxon>
        <taxon>Dikarya</taxon>
        <taxon>Ascomycota</taxon>
        <taxon>Pezizomycotina</taxon>
        <taxon>Pezizomycetes</taxon>
        <taxon>Pezizales</taxon>
        <taxon>Morchellaceae</taxon>
        <taxon>Morchella</taxon>
    </lineage>
</organism>
<comment type="similarity">
    <text evidence="3">Belongs to the complex I LYR family.</text>
</comment>
<dbReference type="OrthoDB" id="13598at2759"/>
<evidence type="ECO:0000256" key="4">
    <source>
        <dbReference type="ARBA" id="ARBA00011790"/>
    </source>
</evidence>
<keyword evidence="10" id="KW-0249">Electron transport</keyword>
<evidence type="ECO:0000256" key="13">
    <source>
        <dbReference type="ARBA" id="ARBA00023136"/>
    </source>
</evidence>
<keyword evidence="12" id="KW-0496">Mitochondrion</keyword>
<evidence type="ECO:0000259" key="16">
    <source>
        <dbReference type="Pfam" id="PF05347"/>
    </source>
</evidence>
<keyword evidence="13" id="KW-0472">Membrane</keyword>
<sequence length="101" mass="11542">MASKSLVCSLYRKSLKTALSWADGRAMWRITALNLRDAFEANRHVTDPRQLRVLLQRTEEELEKWKHPDPYIPPTAPGGSKYERNIPAPILERMLPGSVLS</sequence>
<evidence type="ECO:0000256" key="15">
    <source>
        <dbReference type="ARBA" id="ARBA00032528"/>
    </source>
</evidence>
<evidence type="ECO:0000256" key="8">
    <source>
        <dbReference type="ARBA" id="ARBA00022660"/>
    </source>
</evidence>
<dbReference type="STRING" id="1392247.A0A3N4KJS7"/>
<gene>
    <name evidence="17" type="ORF">P167DRAFT_548801</name>
</gene>
<dbReference type="GO" id="GO:0005743">
    <property type="term" value="C:mitochondrial inner membrane"/>
    <property type="evidence" value="ECO:0007669"/>
    <property type="project" value="UniProtKB-SubCell"/>
</dbReference>
<dbReference type="InterPro" id="IPR045292">
    <property type="entry name" value="Complex1_LYR_NDUFB9_LYRM3"/>
</dbReference>
<evidence type="ECO:0000256" key="12">
    <source>
        <dbReference type="ARBA" id="ARBA00023128"/>
    </source>
</evidence>
<keyword evidence="7" id="KW-0597">Phosphoprotein</keyword>
<dbReference type="Proteomes" id="UP000277580">
    <property type="component" value="Unassembled WGS sequence"/>
</dbReference>
<keyword evidence="6" id="KW-0813">Transport</keyword>
<dbReference type="InterPro" id="IPR033034">
    <property type="entry name" value="NDUFB9"/>
</dbReference>
<keyword evidence="8" id="KW-0679">Respiratory chain</keyword>